<sequence>MGELHAASRYIGLIALAAGVLEALLLTFVFKRSYDWRAGLASLAVAVIRSFNLLIPVAFALPGAYWLQQHRLVDASSLGVGSWVILFLGVEFLYYWYHRLGHRTRWFWLSHAVHHTPNELNLTTVSRLGWTSKLTGAYAIFTPLALLGFTPESILTAYSLNLSYQFWIHADWFPKLGPLEGILNTPSAHRVHHAANLEYLDANYGGVLLLFDRLFGTYVPERDDLPCRYGLVHPLNTYNPFKIALHQFGPFLRDLGSARSAREVLGYFFAPPGWRPDGNGETTEDLRREAAAGRQQAAVAQQEPAPATAA</sequence>
<feature type="domain" description="Fatty acid hydroxylase" evidence="9">
    <location>
        <begin position="83"/>
        <end position="217"/>
    </location>
</feature>
<organism evidence="10 12">
    <name type="scientific">Archangium gephyra</name>
    <dbReference type="NCBI Taxonomy" id="48"/>
    <lineage>
        <taxon>Bacteria</taxon>
        <taxon>Pseudomonadati</taxon>
        <taxon>Myxococcota</taxon>
        <taxon>Myxococcia</taxon>
        <taxon>Myxococcales</taxon>
        <taxon>Cystobacterineae</taxon>
        <taxon>Archangiaceae</taxon>
        <taxon>Archangium</taxon>
    </lineage>
</organism>
<keyword evidence="5" id="KW-0443">Lipid metabolism</keyword>
<evidence type="ECO:0000256" key="7">
    <source>
        <dbReference type="SAM" id="MobiDB-lite"/>
    </source>
</evidence>
<dbReference type="Proteomes" id="UP000035579">
    <property type="component" value="Chromosome"/>
</dbReference>
<proteinExistence type="predicted"/>
<protein>
    <submittedName>
        <fullName evidence="10 11">Sterol desaturase</fullName>
    </submittedName>
</protein>
<evidence type="ECO:0000256" key="8">
    <source>
        <dbReference type="SAM" id="Phobius"/>
    </source>
</evidence>
<dbReference type="AlphaFoldDB" id="A0AAC8Q3S9"/>
<dbReference type="GO" id="GO:0005506">
    <property type="term" value="F:iron ion binding"/>
    <property type="evidence" value="ECO:0007669"/>
    <property type="project" value="InterPro"/>
</dbReference>
<reference evidence="11 13" key="2">
    <citation type="submission" date="2018-08" db="EMBL/GenBank/DDBJ databases">
        <title>Genomic Encyclopedia of Archaeal and Bacterial Type Strains, Phase II (KMG-II): from individual species to whole genera.</title>
        <authorList>
            <person name="Goeker M."/>
        </authorList>
    </citation>
    <scope>NUCLEOTIDE SEQUENCE [LARGE SCALE GENOMIC DNA]</scope>
    <source>
        <strain evidence="11 13">DSM 2261</strain>
    </source>
</reference>
<name>A0AAC8Q3S9_9BACT</name>
<dbReference type="EMBL" id="QUMU01000004">
    <property type="protein sequence ID" value="REG33414.1"/>
    <property type="molecule type" value="Genomic_DNA"/>
</dbReference>
<dbReference type="EMBL" id="CP011509">
    <property type="protein sequence ID" value="AKI99872.1"/>
    <property type="molecule type" value="Genomic_DNA"/>
</dbReference>
<keyword evidence="6 8" id="KW-0472">Membrane</keyword>
<dbReference type="Pfam" id="PF04116">
    <property type="entry name" value="FA_hydroxylase"/>
    <property type="match status" value="1"/>
</dbReference>
<dbReference type="GO" id="GO:0016020">
    <property type="term" value="C:membrane"/>
    <property type="evidence" value="ECO:0007669"/>
    <property type="project" value="GOC"/>
</dbReference>
<feature type="transmembrane region" description="Helical" evidence="8">
    <location>
        <begin position="6"/>
        <end position="30"/>
    </location>
</feature>
<dbReference type="GO" id="GO:0006643">
    <property type="term" value="P:membrane lipid metabolic process"/>
    <property type="evidence" value="ECO:0007669"/>
    <property type="project" value="TreeGrafter"/>
</dbReference>
<dbReference type="InterPro" id="IPR051689">
    <property type="entry name" value="Sterol_desaturase/TMEM195"/>
</dbReference>
<dbReference type="GO" id="GO:0050479">
    <property type="term" value="F:glyceryl-ether monooxygenase activity"/>
    <property type="evidence" value="ECO:0007669"/>
    <property type="project" value="TreeGrafter"/>
</dbReference>
<comment type="subcellular location">
    <subcellularLocation>
        <location evidence="1">Endomembrane system</location>
        <topology evidence="1">Multi-pass membrane protein</topology>
    </subcellularLocation>
</comment>
<dbReference type="GO" id="GO:0008610">
    <property type="term" value="P:lipid biosynthetic process"/>
    <property type="evidence" value="ECO:0007669"/>
    <property type="project" value="InterPro"/>
</dbReference>
<feature type="region of interest" description="Disordered" evidence="7">
    <location>
        <begin position="275"/>
        <end position="310"/>
    </location>
</feature>
<evidence type="ECO:0000256" key="5">
    <source>
        <dbReference type="ARBA" id="ARBA00023098"/>
    </source>
</evidence>
<evidence type="ECO:0000313" key="12">
    <source>
        <dbReference type="Proteomes" id="UP000035579"/>
    </source>
</evidence>
<keyword evidence="3 8" id="KW-1133">Transmembrane helix</keyword>
<evidence type="ECO:0000313" key="11">
    <source>
        <dbReference type="EMBL" id="REG33414.1"/>
    </source>
</evidence>
<evidence type="ECO:0000259" key="9">
    <source>
        <dbReference type="Pfam" id="PF04116"/>
    </source>
</evidence>
<dbReference type="KEGG" id="age:AA314_01499"/>
<evidence type="ECO:0000313" key="13">
    <source>
        <dbReference type="Proteomes" id="UP000256345"/>
    </source>
</evidence>
<dbReference type="PANTHER" id="PTHR21624">
    <property type="entry name" value="STEROL DESATURASE-RELATED PROTEIN"/>
    <property type="match status" value="1"/>
</dbReference>
<evidence type="ECO:0000256" key="2">
    <source>
        <dbReference type="ARBA" id="ARBA00022692"/>
    </source>
</evidence>
<evidence type="ECO:0000256" key="3">
    <source>
        <dbReference type="ARBA" id="ARBA00022989"/>
    </source>
</evidence>
<feature type="compositionally biased region" description="Low complexity" evidence="7">
    <location>
        <begin position="292"/>
        <end position="310"/>
    </location>
</feature>
<evidence type="ECO:0000256" key="1">
    <source>
        <dbReference type="ARBA" id="ARBA00004127"/>
    </source>
</evidence>
<dbReference type="Proteomes" id="UP000256345">
    <property type="component" value="Unassembled WGS sequence"/>
</dbReference>
<evidence type="ECO:0000313" key="10">
    <source>
        <dbReference type="EMBL" id="AKI99872.1"/>
    </source>
</evidence>
<keyword evidence="13" id="KW-1185">Reference proteome</keyword>
<feature type="transmembrane region" description="Helical" evidence="8">
    <location>
        <begin position="42"/>
        <end position="66"/>
    </location>
</feature>
<evidence type="ECO:0000256" key="6">
    <source>
        <dbReference type="ARBA" id="ARBA00023136"/>
    </source>
</evidence>
<dbReference type="GO" id="GO:0012505">
    <property type="term" value="C:endomembrane system"/>
    <property type="evidence" value="ECO:0007669"/>
    <property type="project" value="UniProtKB-SubCell"/>
</dbReference>
<dbReference type="PANTHER" id="PTHR21624:SF1">
    <property type="entry name" value="ALKYLGLYCEROL MONOOXYGENASE"/>
    <property type="match status" value="1"/>
</dbReference>
<keyword evidence="2 8" id="KW-0812">Transmembrane</keyword>
<feature type="transmembrane region" description="Helical" evidence="8">
    <location>
        <begin position="78"/>
        <end position="97"/>
    </location>
</feature>
<evidence type="ECO:0000256" key="4">
    <source>
        <dbReference type="ARBA" id="ARBA00023002"/>
    </source>
</evidence>
<gene>
    <name evidence="10" type="ORF">AA314_01499</name>
    <name evidence="11" type="ORF">ATI61_104705</name>
</gene>
<accession>A0AAC8Q3S9</accession>
<keyword evidence="4" id="KW-0560">Oxidoreductase</keyword>
<reference evidence="10 12" key="1">
    <citation type="submission" date="2015-05" db="EMBL/GenBank/DDBJ databases">
        <title>Genome assembly of Archangium gephyra DSM 2261.</title>
        <authorList>
            <person name="Sharma G."/>
            <person name="Subramanian S."/>
        </authorList>
    </citation>
    <scope>NUCLEOTIDE SEQUENCE [LARGE SCALE GENOMIC DNA]</scope>
    <source>
        <strain evidence="10 12">DSM 2261</strain>
    </source>
</reference>
<dbReference type="InterPro" id="IPR006694">
    <property type="entry name" value="Fatty_acid_hydroxylase"/>
</dbReference>
<dbReference type="RefSeq" id="WP_047854843.1">
    <property type="nucleotide sequence ID" value="NZ_CP011509.1"/>
</dbReference>